<gene>
    <name evidence="1" type="ORF">H9807_06120</name>
</gene>
<reference evidence="1" key="1">
    <citation type="journal article" date="2021" name="PeerJ">
        <title>Extensive microbial diversity within the chicken gut microbiome revealed by metagenomics and culture.</title>
        <authorList>
            <person name="Gilroy R."/>
            <person name="Ravi A."/>
            <person name="Getino M."/>
            <person name="Pursley I."/>
            <person name="Horton D.L."/>
            <person name="Alikhan N.F."/>
            <person name="Baker D."/>
            <person name="Gharbi K."/>
            <person name="Hall N."/>
            <person name="Watson M."/>
            <person name="Adriaenssens E.M."/>
            <person name="Foster-Nyarko E."/>
            <person name="Jarju S."/>
            <person name="Secka A."/>
            <person name="Antonio M."/>
            <person name="Oren A."/>
            <person name="Chaudhuri R.R."/>
            <person name="La Ragione R."/>
            <person name="Hildebrand F."/>
            <person name="Pallen M.J."/>
        </authorList>
    </citation>
    <scope>NUCLEOTIDE SEQUENCE</scope>
    <source>
        <strain evidence="1">CHK118-2852</strain>
    </source>
</reference>
<dbReference type="AlphaFoldDB" id="A0A9D2GZ56"/>
<protein>
    <submittedName>
        <fullName evidence="1">Uncharacterized protein</fullName>
    </submittedName>
</protein>
<comment type="caution">
    <text evidence="1">The sequence shown here is derived from an EMBL/GenBank/DDBJ whole genome shotgun (WGS) entry which is preliminary data.</text>
</comment>
<dbReference type="EMBL" id="DXAV01000051">
    <property type="protein sequence ID" value="HIZ91676.1"/>
    <property type="molecule type" value="Genomic_DNA"/>
</dbReference>
<reference evidence="1" key="2">
    <citation type="submission" date="2021-04" db="EMBL/GenBank/DDBJ databases">
        <authorList>
            <person name="Gilroy R."/>
        </authorList>
    </citation>
    <scope>NUCLEOTIDE SEQUENCE</scope>
    <source>
        <strain evidence="1">CHK118-2852</strain>
    </source>
</reference>
<accession>A0A9D2GZ56</accession>
<evidence type="ECO:0000313" key="2">
    <source>
        <dbReference type="Proteomes" id="UP000824108"/>
    </source>
</evidence>
<name>A0A9D2GZ56_9BACE</name>
<sequence>MQTCEIRILPEAEDFLSILPQTLVKEGYLSTYEAAEKIVDDIVDFISQLPNVPHYKIADSLAYHFAYLGADIEYAFFRRKSARKTTWYVFFEQKQGRILVKHITNNWVEGQYIR</sequence>
<evidence type="ECO:0000313" key="1">
    <source>
        <dbReference type="EMBL" id="HIZ91676.1"/>
    </source>
</evidence>
<dbReference type="Proteomes" id="UP000824108">
    <property type="component" value="Unassembled WGS sequence"/>
</dbReference>
<proteinExistence type="predicted"/>
<organism evidence="1 2">
    <name type="scientific">Candidatus Bacteroides merdavium</name>
    <dbReference type="NCBI Taxonomy" id="2838472"/>
    <lineage>
        <taxon>Bacteria</taxon>
        <taxon>Pseudomonadati</taxon>
        <taxon>Bacteroidota</taxon>
        <taxon>Bacteroidia</taxon>
        <taxon>Bacteroidales</taxon>
        <taxon>Bacteroidaceae</taxon>
        <taxon>Bacteroides</taxon>
    </lineage>
</organism>